<name>A0A2V5M193_9MICC</name>
<keyword evidence="8" id="KW-1185">Reference proteome</keyword>
<comment type="caution">
    <text evidence="7">The sequence shown here is derived from an EMBL/GenBank/DDBJ whole genome shotgun (WGS) entry which is preliminary data.</text>
</comment>
<evidence type="ECO:0000259" key="6">
    <source>
        <dbReference type="PROSITE" id="PS50850"/>
    </source>
</evidence>
<evidence type="ECO:0000313" key="8">
    <source>
        <dbReference type="Proteomes" id="UP000247832"/>
    </source>
</evidence>
<feature type="transmembrane region" description="Helical" evidence="5">
    <location>
        <begin position="266"/>
        <end position="290"/>
    </location>
</feature>
<organism evidence="7 8">
    <name type="scientific">Arthrobacter livingstonensis</name>
    <dbReference type="NCBI Taxonomy" id="670078"/>
    <lineage>
        <taxon>Bacteria</taxon>
        <taxon>Bacillati</taxon>
        <taxon>Actinomycetota</taxon>
        <taxon>Actinomycetes</taxon>
        <taxon>Micrococcales</taxon>
        <taxon>Micrococcaceae</taxon>
        <taxon>Arthrobacter</taxon>
    </lineage>
</organism>
<feature type="domain" description="Major facilitator superfamily (MFS) profile" evidence="6">
    <location>
        <begin position="22"/>
        <end position="448"/>
    </location>
</feature>
<dbReference type="InterPro" id="IPR036259">
    <property type="entry name" value="MFS_trans_sf"/>
</dbReference>
<dbReference type="InterPro" id="IPR005829">
    <property type="entry name" value="Sugar_transporter_CS"/>
</dbReference>
<dbReference type="SUPFAM" id="SSF103473">
    <property type="entry name" value="MFS general substrate transporter"/>
    <property type="match status" value="1"/>
</dbReference>
<feature type="transmembrane region" description="Helical" evidence="5">
    <location>
        <begin position="61"/>
        <end position="80"/>
    </location>
</feature>
<dbReference type="InterPro" id="IPR005828">
    <property type="entry name" value="MFS_sugar_transport-like"/>
</dbReference>
<protein>
    <submittedName>
        <fullName evidence="7">MFS transporter</fullName>
    </submittedName>
</protein>
<dbReference type="GO" id="GO:0005886">
    <property type="term" value="C:plasma membrane"/>
    <property type="evidence" value="ECO:0007669"/>
    <property type="project" value="UniProtKB-SubCell"/>
</dbReference>
<evidence type="ECO:0000256" key="5">
    <source>
        <dbReference type="SAM" id="Phobius"/>
    </source>
</evidence>
<feature type="transmembrane region" description="Helical" evidence="5">
    <location>
        <begin position="358"/>
        <end position="380"/>
    </location>
</feature>
<dbReference type="PROSITE" id="PS00216">
    <property type="entry name" value="SUGAR_TRANSPORT_1"/>
    <property type="match status" value="1"/>
</dbReference>
<accession>A0A2V5M193</accession>
<feature type="transmembrane region" description="Helical" evidence="5">
    <location>
        <begin position="89"/>
        <end position="110"/>
    </location>
</feature>
<evidence type="ECO:0000256" key="3">
    <source>
        <dbReference type="ARBA" id="ARBA00022989"/>
    </source>
</evidence>
<dbReference type="PANTHER" id="PTHR23508:SF10">
    <property type="entry name" value="CARBOXYLIC ACID TRANSPORTER PROTEIN HOMOLOG"/>
    <property type="match status" value="1"/>
</dbReference>
<dbReference type="EMBL" id="QJVD01000003">
    <property type="protein sequence ID" value="PYI68906.1"/>
    <property type="molecule type" value="Genomic_DNA"/>
</dbReference>
<dbReference type="Pfam" id="PF00083">
    <property type="entry name" value="Sugar_tr"/>
    <property type="match status" value="1"/>
</dbReference>
<keyword evidence="2 5" id="KW-0812">Transmembrane</keyword>
<keyword evidence="4 5" id="KW-0472">Membrane</keyword>
<reference evidence="7 8" key="1">
    <citation type="submission" date="2018-05" db="EMBL/GenBank/DDBJ databases">
        <title>Genetic diversity of glacier-inhabiting Cryobacterium bacteria in China and description of Cryobacterium mengkeensis sp. nov. and Arthrobacter glacialis sp. nov.</title>
        <authorList>
            <person name="Liu Q."/>
            <person name="Xin Y.-H."/>
        </authorList>
    </citation>
    <scope>NUCLEOTIDE SEQUENCE [LARGE SCALE GENOMIC DNA]</scope>
    <source>
        <strain evidence="7 8">LI2</strain>
    </source>
</reference>
<dbReference type="PROSITE" id="PS50850">
    <property type="entry name" value="MFS"/>
    <property type="match status" value="1"/>
</dbReference>
<dbReference type="AlphaFoldDB" id="A0A2V5M193"/>
<feature type="transmembrane region" description="Helical" evidence="5">
    <location>
        <begin position="333"/>
        <end position="352"/>
    </location>
</feature>
<feature type="transmembrane region" description="Helical" evidence="5">
    <location>
        <begin position="426"/>
        <end position="444"/>
    </location>
</feature>
<sequence>MSTAPTFQFVESDVMPKDVRLATWICFFAWTFAVYDFVLFGNLLPKLAADLGMSTAQSTGINTWVTAGTALVAFAIGPIVDRIGRRKGILIAVAGAAVASLLTATVGWVVGIAAGLGLVFLVLVRSLAGLGYAEQAINAAYLSEMFAHSHSDPARARRRGLIYSLVQSGWPVGSVLAAGSVYLLFPIGGWALCFAVAAVPAVFIVIAGRWLKESPQFGHRHQIDKMMKDGRVEEARQLGNKYGIDVSEKASPLISVFRGESLRSTLTIGGAFLLNWLGVLAFSILGTSLLSAPDGKNVPFNNALLILIISNATAFAGYLFHGWLGDRIGRRNAIGIGWILCAVSFFSMLQAPNGNFPLIIGLYSAGLFFLIGPFSALLFFTGESFPVHTRATGSSIINASGQVGAIIGGLLITATLAAGGSWINVGLWWGVIPILASGLLIFAARNVDPSKVRKD</sequence>
<feature type="transmembrane region" description="Helical" evidence="5">
    <location>
        <begin position="21"/>
        <end position="41"/>
    </location>
</feature>
<feature type="transmembrane region" description="Helical" evidence="5">
    <location>
        <begin position="116"/>
        <end position="141"/>
    </location>
</feature>
<dbReference type="Gene3D" id="1.20.1250.20">
    <property type="entry name" value="MFS general substrate transporter like domains"/>
    <property type="match status" value="1"/>
</dbReference>
<dbReference type="PANTHER" id="PTHR23508">
    <property type="entry name" value="CARBOXYLIC ACID TRANSPORTER PROTEIN HOMOLOG"/>
    <property type="match status" value="1"/>
</dbReference>
<keyword evidence="3 5" id="KW-1133">Transmembrane helix</keyword>
<gene>
    <name evidence="7" type="ORF">CVV68_03585</name>
</gene>
<feature type="transmembrane region" description="Helical" evidence="5">
    <location>
        <begin position="161"/>
        <end position="183"/>
    </location>
</feature>
<evidence type="ECO:0000256" key="1">
    <source>
        <dbReference type="ARBA" id="ARBA00004651"/>
    </source>
</evidence>
<feature type="transmembrane region" description="Helical" evidence="5">
    <location>
        <begin position="189"/>
        <end position="211"/>
    </location>
</feature>
<feature type="transmembrane region" description="Helical" evidence="5">
    <location>
        <begin position="302"/>
        <end position="321"/>
    </location>
</feature>
<dbReference type="OrthoDB" id="9787026at2"/>
<comment type="subcellular location">
    <subcellularLocation>
        <location evidence="1">Cell membrane</location>
        <topology evidence="1">Multi-pass membrane protein</topology>
    </subcellularLocation>
</comment>
<dbReference type="RefSeq" id="WP_110499655.1">
    <property type="nucleotide sequence ID" value="NZ_QJVD01000003.1"/>
</dbReference>
<dbReference type="Proteomes" id="UP000247832">
    <property type="component" value="Unassembled WGS sequence"/>
</dbReference>
<dbReference type="InterPro" id="IPR020846">
    <property type="entry name" value="MFS_dom"/>
</dbReference>
<evidence type="ECO:0000256" key="4">
    <source>
        <dbReference type="ARBA" id="ARBA00023136"/>
    </source>
</evidence>
<dbReference type="GO" id="GO:0046943">
    <property type="term" value="F:carboxylic acid transmembrane transporter activity"/>
    <property type="evidence" value="ECO:0007669"/>
    <property type="project" value="TreeGrafter"/>
</dbReference>
<feature type="transmembrane region" description="Helical" evidence="5">
    <location>
        <begin position="401"/>
        <end position="420"/>
    </location>
</feature>
<proteinExistence type="predicted"/>
<evidence type="ECO:0000313" key="7">
    <source>
        <dbReference type="EMBL" id="PYI68906.1"/>
    </source>
</evidence>
<evidence type="ECO:0000256" key="2">
    <source>
        <dbReference type="ARBA" id="ARBA00022692"/>
    </source>
</evidence>